<accession>A0ABQ9V1U1</accession>
<protein>
    <submittedName>
        <fullName evidence="1">Uncharacterized protein</fullName>
    </submittedName>
</protein>
<proteinExistence type="predicted"/>
<evidence type="ECO:0000313" key="1">
    <source>
        <dbReference type="EMBL" id="KAK2103353.1"/>
    </source>
</evidence>
<organism evidence="1 2">
    <name type="scientific">Saguinus oedipus</name>
    <name type="common">Cotton-top tamarin</name>
    <name type="synonym">Oedipomidas oedipus</name>
    <dbReference type="NCBI Taxonomy" id="9490"/>
    <lineage>
        <taxon>Eukaryota</taxon>
        <taxon>Metazoa</taxon>
        <taxon>Chordata</taxon>
        <taxon>Craniata</taxon>
        <taxon>Vertebrata</taxon>
        <taxon>Euteleostomi</taxon>
        <taxon>Mammalia</taxon>
        <taxon>Eutheria</taxon>
        <taxon>Euarchontoglires</taxon>
        <taxon>Primates</taxon>
        <taxon>Haplorrhini</taxon>
        <taxon>Platyrrhini</taxon>
        <taxon>Cebidae</taxon>
        <taxon>Callitrichinae</taxon>
        <taxon>Saguinus</taxon>
    </lineage>
</organism>
<sequence>METTQNLVDPYMAIVNKTACDLMVVSCPKPPCTSRSTTCMRRLMGTGSSCGTGDAGGHVGLREMRTSPMEPGPEKLIEEPAEQAQRRVEMLCMHHVLRELLSLISDINTTTVNTPMGAHGRLLAAAAEGPTWRQEPGLAPMALKPPAFMAEPGWGLLEQAPCPSWQMRVLSGAVREGRELMVYG</sequence>
<name>A0ABQ9V1U1_SAGOE</name>
<keyword evidence="2" id="KW-1185">Reference proteome</keyword>
<gene>
    <name evidence="1" type="ORF">P7K49_017209</name>
</gene>
<dbReference type="EMBL" id="JASSZA010000008">
    <property type="protein sequence ID" value="KAK2103353.1"/>
    <property type="molecule type" value="Genomic_DNA"/>
</dbReference>
<dbReference type="Proteomes" id="UP001266305">
    <property type="component" value="Unassembled WGS sequence"/>
</dbReference>
<reference evidence="1 2" key="1">
    <citation type="submission" date="2023-05" db="EMBL/GenBank/DDBJ databases">
        <title>B98-5 Cell Line De Novo Hybrid Assembly: An Optical Mapping Approach.</title>
        <authorList>
            <person name="Kananen K."/>
            <person name="Auerbach J.A."/>
            <person name="Kautto E."/>
            <person name="Blachly J.S."/>
        </authorList>
    </citation>
    <scope>NUCLEOTIDE SEQUENCE [LARGE SCALE GENOMIC DNA]</scope>
    <source>
        <strain evidence="1">B95-8</strain>
        <tissue evidence="1">Cell line</tissue>
    </source>
</reference>
<evidence type="ECO:0000313" key="2">
    <source>
        <dbReference type="Proteomes" id="UP001266305"/>
    </source>
</evidence>
<comment type="caution">
    <text evidence="1">The sequence shown here is derived from an EMBL/GenBank/DDBJ whole genome shotgun (WGS) entry which is preliminary data.</text>
</comment>